<proteinExistence type="inferred from homology"/>
<evidence type="ECO:0000256" key="5">
    <source>
        <dbReference type="ARBA" id="ARBA00023157"/>
    </source>
</evidence>
<feature type="signal peptide" evidence="12">
    <location>
        <begin position="1"/>
        <end position="22"/>
    </location>
</feature>
<dbReference type="InterPro" id="IPR002022">
    <property type="entry name" value="Pec_lyase"/>
</dbReference>
<keyword evidence="11" id="KW-0624">Polysaccharide degradation</keyword>
<dbReference type="GO" id="GO:0005576">
    <property type="term" value="C:extracellular region"/>
    <property type="evidence" value="ECO:0007669"/>
    <property type="project" value="UniProtKB-SubCell"/>
</dbReference>
<sequence length="400" mass="42242">LSDTMKASLFSLIAALASTATAQVQGKAFGFAAGTTGGGSAAPQYPSSIAQLKQWLTDSTPRTIMIDRTWDFRNTEGTTKGKCCSDNRTTKCPGGTSKGQTWIQDTCDAASGTWVDCTYDNAAKSPIDINSNKSIVGVGSKGVIIGKGFRVRGGKSNVIIQNVHITNLNPQYVWGGDAITLDGSDKVWIDHCKISLIGRQFIVSGWGAAGKVTISNTEFDGKSEWSAGCNGKHYWTALLIGAKDYYTFSGNWLHDVSGRSPHMGTKNTAGSENLFHGVNNYFQNVGGHAFDIDGNTWVLLEGNYFDSVTTPVTPASLTNGGNIYIVNTVDEASRCTSSLGYICEWNRARDSGVVSSLTSTAALSKLGGFKSSLIGHIGVADVPAKVKANAGVGKTTSTNA</sequence>
<dbReference type="InterPro" id="IPR045032">
    <property type="entry name" value="PEL"/>
</dbReference>
<organism evidence="14 15">
    <name type="scientific">Colletotrichum incanum</name>
    <name type="common">Soybean anthracnose fungus</name>
    <dbReference type="NCBI Taxonomy" id="1573173"/>
    <lineage>
        <taxon>Eukaryota</taxon>
        <taxon>Fungi</taxon>
        <taxon>Dikarya</taxon>
        <taxon>Ascomycota</taxon>
        <taxon>Pezizomycotina</taxon>
        <taxon>Sordariomycetes</taxon>
        <taxon>Hypocreomycetidae</taxon>
        <taxon>Glomerellales</taxon>
        <taxon>Glomerellaceae</taxon>
        <taxon>Colletotrichum</taxon>
        <taxon>Colletotrichum spaethianum species complex</taxon>
    </lineage>
</organism>
<evidence type="ECO:0000256" key="10">
    <source>
        <dbReference type="ARBA" id="ARBA00039082"/>
    </source>
</evidence>
<dbReference type="GO" id="GO:0047490">
    <property type="term" value="F:pectin lyase activity"/>
    <property type="evidence" value="ECO:0007669"/>
    <property type="project" value="UniProtKB-EC"/>
</dbReference>
<dbReference type="Gene3D" id="2.160.20.10">
    <property type="entry name" value="Single-stranded right-handed beta-helix, Pectin lyase-like"/>
    <property type="match status" value="1"/>
</dbReference>
<dbReference type="SMART" id="SM00656">
    <property type="entry name" value="Amb_all"/>
    <property type="match status" value="1"/>
</dbReference>
<name>A0A166ZPD3_COLIC</name>
<comment type="catalytic activity">
    <reaction evidence="8">
        <text>Eliminative cleavage of (1-&gt;4)-alpha-D-galacturonan methyl ester to give oligosaccharides with 4-deoxy-6-O-methyl-alpha-D-galact-4-enuronosyl groups at their non-reducing ends.</text>
        <dbReference type="EC" id="4.2.2.10"/>
    </reaction>
</comment>
<comment type="subcellular location">
    <subcellularLocation>
        <location evidence="1 11">Secreted</location>
    </subcellularLocation>
</comment>
<dbReference type="EC" id="4.2.2.10" evidence="10"/>
<keyword evidence="7 11" id="KW-0456">Lyase</keyword>
<evidence type="ECO:0000256" key="6">
    <source>
        <dbReference type="ARBA" id="ARBA00023180"/>
    </source>
</evidence>
<dbReference type="EMBL" id="LFIW01002137">
    <property type="protein sequence ID" value="KZL79182.1"/>
    <property type="molecule type" value="Genomic_DNA"/>
</dbReference>
<dbReference type="InterPro" id="IPR012334">
    <property type="entry name" value="Pectin_lyas_fold"/>
</dbReference>
<comment type="function">
    <text evidence="9">Pectinolytic enzymes consist of four classes of enzymes: pectin lyase, polygalacturonase, pectin methylesterase and rhamnogalacturonase. Among pectinolytic enzymes, pectin lyase is the most important in depolymerization of pectin, since it cleaves internal glycosidic bonds of highly methylated pectins.</text>
</comment>
<evidence type="ECO:0000313" key="15">
    <source>
        <dbReference type="Proteomes" id="UP000076584"/>
    </source>
</evidence>
<feature type="domain" description="Pectate lyase" evidence="13">
    <location>
        <begin position="93"/>
        <end position="311"/>
    </location>
</feature>
<keyword evidence="5" id="KW-1015">Disulfide bond</keyword>
<dbReference type="GO" id="GO:0030570">
    <property type="term" value="F:pectate lyase activity"/>
    <property type="evidence" value="ECO:0007669"/>
    <property type="project" value="InterPro"/>
</dbReference>
<gene>
    <name evidence="14" type="ORF">CI238_09531</name>
</gene>
<reference evidence="14 15" key="1">
    <citation type="submission" date="2015-06" db="EMBL/GenBank/DDBJ databases">
        <title>Survival trade-offs in plant roots during colonization by closely related pathogenic and mutualistic fungi.</title>
        <authorList>
            <person name="Hacquard S."/>
            <person name="Kracher B."/>
            <person name="Hiruma K."/>
            <person name="Weinman A."/>
            <person name="Muench P."/>
            <person name="Garrido Oter R."/>
            <person name="Ver Loren van Themaat E."/>
            <person name="Dallerey J.-F."/>
            <person name="Damm U."/>
            <person name="Henrissat B."/>
            <person name="Lespinet O."/>
            <person name="Thon M."/>
            <person name="Kemen E."/>
            <person name="McHardy A.C."/>
            <person name="Schulze-Lefert P."/>
            <person name="O'Connell R.J."/>
        </authorList>
    </citation>
    <scope>NUCLEOTIDE SEQUENCE [LARGE SCALE GENOMIC DNA]</scope>
    <source>
        <strain evidence="14 15">MAFF 238704</strain>
    </source>
</reference>
<evidence type="ECO:0000256" key="4">
    <source>
        <dbReference type="ARBA" id="ARBA00022729"/>
    </source>
</evidence>
<keyword evidence="15" id="KW-1185">Reference proteome</keyword>
<evidence type="ECO:0000256" key="1">
    <source>
        <dbReference type="ARBA" id="ARBA00004613"/>
    </source>
</evidence>
<evidence type="ECO:0000256" key="8">
    <source>
        <dbReference type="ARBA" id="ARBA00036818"/>
    </source>
</evidence>
<protein>
    <recommendedName>
        <fullName evidence="10">pectin lyase</fullName>
        <ecNumber evidence="10">4.2.2.10</ecNumber>
    </recommendedName>
</protein>
<keyword evidence="3 11" id="KW-0964">Secreted</keyword>
<dbReference type="AlphaFoldDB" id="A0A166ZPD3"/>
<evidence type="ECO:0000256" key="2">
    <source>
        <dbReference type="ARBA" id="ARBA00010980"/>
    </source>
</evidence>
<evidence type="ECO:0000256" key="12">
    <source>
        <dbReference type="SAM" id="SignalP"/>
    </source>
</evidence>
<keyword evidence="11" id="KW-0119">Carbohydrate metabolism</keyword>
<accession>A0A166ZPD3</accession>
<dbReference type="Proteomes" id="UP000076584">
    <property type="component" value="Unassembled WGS sequence"/>
</dbReference>
<dbReference type="SUPFAM" id="SSF51126">
    <property type="entry name" value="Pectin lyase-like"/>
    <property type="match status" value="1"/>
</dbReference>
<evidence type="ECO:0000256" key="3">
    <source>
        <dbReference type="ARBA" id="ARBA00022525"/>
    </source>
</evidence>
<dbReference type="GO" id="GO:0000272">
    <property type="term" value="P:polysaccharide catabolic process"/>
    <property type="evidence" value="ECO:0007669"/>
    <property type="project" value="UniProtKB-KW"/>
</dbReference>
<dbReference type="Pfam" id="PF00544">
    <property type="entry name" value="Pectate_lyase_4"/>
    <property type="match status" value="1"/>
</dbReference>
<dbReference type="STRING" id="1573173.A0A166ZPD3"/>
<dbReference type="InterPro" id="IPR011050">
    <property type="entry name" value="Pectin_lyase_fold/virulence"/>
</dbReference>
<keyword evidence="4 12" id="KW-0732">Signal</keyword>
<evidence type="ECO:0000256" key="9">
    <source>
        <dbReference type="ARBA" id="ARBA00037631"/>
    </source>
</evidence>
<keyword evidence="6" id="KW-0325">Glycoprotein</keyword>
<comment type="caution">
    <text evidence="14">The sequence shown here is derived from an EMBL/GenBank/DDBJ whole genome shotgun (WGS) entry which is preliminary data.</text>
</comment>
<evidence type="ECO:0000313" key="14">
    <source>
        <dbReference type="EMBL" id="KZL79182.1"/>
    </source>
</evidence>
<dbReference type="PANTHER" id="PTHR31683:SF67">
    <property type="entry name" value="PECTIN LYASE F-RELATED"/>
    <property type="match status" value="1"/>
</dbReference>
<evidence type="ECO:0000256" key="7">
    <source>
        <dbReference type="ARBA" id="ARBA00023239"/>
    </source>
</evidence>
<feature type="chain" id="PRO_5007883281" description="pectin lyase" evidence="12">
    <location>
        <begin position="23"/>
        <end position="400"/>
    </location>
</feature>
<evidence type="ECO:0000259" key="13">
    <source>
        <dbReference type="SMART" id="SM00656"/>
    </source>
</evidence>
<dbReference type="PANTHER" id="PTHR31683">
    <property type="entry name" value="PECTATE LYASE 18-RELATED"/>
    <property type="match status" value="1"/>
</dbReference>
<dbReference type="FunFam" id="2.160.20.10:FF:000003">
    <property type="entry name" value="Pectin lyase F"/>
    <property type="match status" value="1"/>
</dbReference>
<feature type="non-terminal residue" evidence="14">
    <location>
        <position position="1"/>
    </location>
</feature>
<evidence type="ECO:0000256" key="11">
    <source>
        <dbReference type="RuleBase" id="RU361173"/>
    </source>
</evidence>
<comment type="similarity">
    <text evidence="2 11">Belongs to the polysaccharide lyase 1 family.</text>
</comment>